<dbReference type="GO" id="GO:0006772">
    <property type="term" value="P:thiamine metabolic process"/>
    <property type="evidence" value="ECO:0007669"/>
    <property type="project" value="InterPro"/>
</dbReference>
<evidence type="ECO:0000259" key="7">
    <source>
        <dbReference type="SMART" id="SM00983"/>
    </source>
</evidence>
<dbReference type="Gene3D" id="2.60.120.320">
    <property type="entry name" value="Thiamin pyrophosphokinase, thiamin-binding domain"/>
    <property type="match status" value="1"/>
</dbReference>
<sequence length="265" mass="29424">GKSRLFTCLKQKLFLSLSHTKNNCTMSVLCPLACLLPKGPKIALIILNRPIDVPLLTQLWKKSVFTAATDGAVNQLYRALGDKRDEYLPNIITGDFDSADPVTLDYYKNKAVNIIATPDQDETDFTKCLRIVCKQVDHNVVDQIVVMGAFGGRMDHCMANINTLYTATTFTKYPLYLFYENSMACLLDKGEHTLSCDTGLEGDWVGLVPVGQPTNNVTTTGLKYNLTNNRMAFGQLISTSNALADKTVQVSTDQPLLWIMGYKLH</sequence>
<dbReference type="InterPro" id="IPR007371">
    <property type="entry name" value="TPK_catalytic"/>
</dbReference>
<evidence type="ECO:0000313" key="8">
    <source>
        <dbReference type="EMBL" id="CEK79278.1"/>
    </source>
</evidence>
<dbReference type="AlphaFoldDB" id="A0A0B7AEP9"/>
<evidence type="ECO:0000256" key="6">
    <source>
        <dbReference type="ARBA" id="ARBA00022840"/>
    </source>
</evidence>
<dbReference type="PANTHER" id="PTHR13622">
    <property type="entry name" value="THIAMIN PYROPHOSPHOKINASE"/>
    <property type="match status" value="1"/>
</dbReference>
<evidence type="ECO:0000256" key="3">
    <source>
        <dbReference type="ARBA" id="ARBA00022679"/>
    </source>
</evidence>
<evidence type="ECO:0000256" key="4">
    <source>
        <dbReference type="ARBA" id="ARBA00022741"/>
    </source>
</evidence>
<evidence type="ECO:0000256" key="1">
    <source>
        <dbReference type="ARBA" id="ARBA00005078"/>
    </source>
</evidence>
<dbReference type="PIRSF" id="PIRSF031057">
    <property type="entry name" value="Thiamin_pyrophosphokinase"/>
    <property type="match status" value="1"/>
</dbReference>
<dbReference type="FunFam" id="2.60.120.320:FF:000001">
    <property type="entry name" value="Thiamine pyrophosphokinase"/>
    <property type="match status" value="1"/>
</dbReference>
<dbReference type="GO" id="GO:0004788">
    <property type="term" value="F:thiamine diphosphokinase activity"/>
    <property type="evidence" value="ECO:0007669"/>
    <property type="project" value="InterPro"/>
</dbReference>
<dbReference type="Pfam" id="PF04265">
    <property type="entry name" value="TPK_B1_binding"/>
    <property type="match status" value="1"/>
</dbReference>
<comment type="pathway">
    <text evidence="1">Cofactor biosynthesis; thiamine diphosphate biosynthesis; thiamine diphosphate from thiamine: step 1/1.</text>
</comment>
<dbReference type="NCBIfam" id="TIGR01378">
    <property type="entry name" value="thi_PPkinase"/>
    <property type="match status" value="1"/>
</dbReference>
<dbReference type="FunFam" id="3.40.50.10240:FF:000006">
    <property type="entry name" value="Thiamin pyrophosphokinase 1"/>
    <property type="match status" value="1"/>
</dbReference>
<evidence type="ECO:0000256" key="5">
    <source>
        <dbReference type="ARBA" id="ARBA00022777"/>
    </source>
</evidence>
<dbReference type="EMBL" id="HACG01032413">
    <property type="protein sequence ID" value="CEK79278.1"/>
    <property type="molecule type" value="Transcribed_RNA"/>
</dbReference>
<dbReference type="UniPathway" id="UPA00060">
    <property type="reaction ID" value="UER00597"/>
</dbReference>
<keyword evidence="3" id="KW-0808">Transferase</keyword>
<dbReference type="InterPro" id="IPR007373">
    <property type="entry name" value="Thiamin_PyroPKinase_B1-bd"/>
</dbReference>
<dbReference type="InterPro" id="IPR006282">
    <property type="entry name" value="Thi_PPkinase"/>
</dbReference>
<protein>
    <recommendedName>
        <fullName evidence="7">Thiamin pyrophosphokinase thiamin-binding domain-containing protein</fullName>
    </recommendedName>
</protein>
<gene>
    <name evidence="8" type="primary">ORF114598</name>
</gene>
<proteinExistence type="inferred from homology"/>
<accession>A0A0B7AEP9</accession>
<feature type="domain" description="Thiamin pyrophosphokinase thiamin-binding" evidence="7">
    <location>
        <begin position="190"/>
        <end position="256"/>
    </location>
</feature>
<dbReference type="SMART" id="SM00983">
    <property type="entry name" value="TPK_B1_binding"/>
    <property type="match status" value="1"/>
</dbReference>
<dbReference type="PANTHER" id="PTHR13622:SF8">
    <property type="entry name" value="THIAMIN PYROPHOSPHOKINASE 1"/>
    <property type="match status" value="1"/>
</dbReference>
<name>A0A0B7AEP9_9EUPU</name>
<dbReference type="InterPro" id="IPR016966">
    <property type="entry name" value="Thiamin_pyrophosphokinase_euk"/>
</dbReference>
<dbReference type="InterPro" id="IPR036371">
    <property type="entry name" value="TPK_B1-bd_sf"/>
</dbReference>
<dbReference type="GO" id="GO:0009229">
    <property type="term" value="P:thiamine diphosphate biosynthetic process"/>
    <property type="evidence" value="ECO:0007669"/>
    <property type="project" value="UniProtKB-UniPathway"/>
</dbReference>
<comment type="similarity">
    <text evidence="2">Belongs to the thiamine pyrophosphokinase family.</text>
</comment>
<dbReference type="Pfam" id="PF04263">
    <property type="entry name" value="TPK_catalytic"/>
    <property type="match status" value="1"/>
</dbReference>
<reference evidence="8" key="1">
    <citation type="submission" date="2014-12" db="EMBL/GenBank/DDBJ databases">
        <title>Insight into the proteome of Arion vulgaris.</title>
        <authorList>
            <person name="Aradska J."/>
            <person name="Bulat T."/>
            <person name="Smidak R."/>
            <person name="Sarate P."/>
            <person name="Gangsoo J."/>
            <person name="Sialana F."/>
            <person name="Bilban M."/>
            <person name="Lubec G."/>
        </authorList>
    </citation>
    <scope>NUCLEOTIDE SEQUENCE</scope>
    <source>
        <tissue evidence="8">Skin</tissue>
    </source>
</reference>
<dbReference type="Gene3D" id="3.40.50.10240">
    <property type="entry name" value="Thiamin pyrophosphokinase, catalytic domain"/>
    <property type="match status" value="1"/>
</dbReference>
<organism evidence="8">
    <name type="scientific">Arion vulgaris</name>
    <dbReference type="NCBI Taxonomy" id="1028688"/>
    <lineage>
        <taxon>Eukaryota</taxon>
        <taxon>Metazoa</taxon>
        <taxon>Spiralia</taxon>
        <taxon>Lophotrochozoa</taxon>
        <taxon>Mollusca</taxon>
        <taxon>Gastropoda</taxon>
        <taxon>Heterobranchia</taxon>
        <taxon>Euthyneura</taxon>
        <taxon>Panpulmonata</taxon>
        <taxon>Eupulmonata</taxon>
        <taxon>Stylommatophora</taxon>
        <taxon>Helicina</taxon>
        <taxon>Arionoidea</taxon>
        <taxon>Arionidae</taxon>
        <taxon>Arion</taxon>
    </lineage>
</organism>
<dbReference type="SUPFAM" id="SSF63862">
    <property type="entry name" value="Thiamin pyrophosphokinase, substrate-binding domain"/>
    <property type="match status" value="1"/>
</dbReference>
<dbReference type="CDD" id="cd07995">
    <property type="entry name" value="TPK"/>
    <property type="match status" value="1"/>
</dbReference>
<keyword evidence="4" id="KW-0547">Nucleotide-binding</keyword>
<dbReference type="GO" id="GO:0016301">
    <property type="term" value="F:kinase activity"/>
    <property type="evidence" value="ECO:0007669"/>
    <property type="project" value="UniProtKB-KW"/>
</dbReference>
<dbReference type="GO" id="GO:0030975">
    <property type="term" value="F:thiamine binding"/>
    <property type="evidence" value="ECO:0007669"/>
    <property type="project" value="InterPro"/>
</dbReference>
<feature type="non-terminal residue" evidence="8">
    <location>
        <position position="1"/>
    </location>
</feature>
<dbReference type="GO" id="GO:0005524">
    <property type="term" value="F:ATP binding"/>
    <property type="evidence" value="ECO:0007669"/>
    <property type="project" value="UniProtKB-KW"/>
</dbReference>
<evidence type="ECO:0000256" key="2">
    <source>
        <dbReference type="ARBA" id="ARBA00006785"/>
    </source>
</evidence>
<keyword evidence="5" id="KW-0418">Kinase</keyword>
<keyword evidence="6" id="KW-0067">ATP-binding</keyword>
<dbReference type="SUPFAM" id="SSF63999">
    <property type="entry name" value="Thiamin pyrophosphokinase, catalytic domain"/>
    <property type="match status" value="1"/>
</dbReference>
<dbReference type="InterPro" id="IPR036759">
    <property type="entry name" value="TPK_catalytic_sf"/>
</dbReference>